<evidence type="ECO:0000313" key="1">
    <source>
        <dbReference type="EMBL" id="OXC75552.1"/>
    </source>
</evidence>
<comment type="caution">
    <text evidence="1">The sequence shown here is derived from an EMBL/GenBank/DDBJ whole genome shotgun (WGS) entry which is preliminary data.</text>
</comment>
<gene>
    <name evidence="1" type="ORF">BSU04_26330</name>
</gene>
<dbReference type="AlphaFoldDB" id="A0A226WWI8"/>
<reference evidence="2" key="1">
    <citation type="submission" date="2017-01" db="EMBL/GenBank/DDBJ databases">
        <title>Genome Analysis of Deinococcus marmoris KOPRI26562.</title>
        <authorList>
            <person name="Kim J.H."/>
            <person name="Oh H.-M."/>
        </authorList>
    </citation>
    <scope>NUCLEOTIDE SEQUENCE [LARGE SCALE GENOMIC DNA]</scope>
    <source>
        <strain evidence="2">PAMC 26633</strain>
    </source>
</reference>
<evidence type="ECO:0000313" key="2">
    <source>
        <dbReference type="Proteomes" id="UP000214720"/>
    </source>
</evidence>
<dbReference type="Proteomes" id="UP000214720">
    <property type="component" value="Unassembled WGS sequence"/>
</dbReference>
<dbReference type="InterPro" id="IPR008868">
    <property type="entry name" value="TniB"/>
</dbReference>
<proteinExistence type="predicted"/>
<sequence>MLVARSQDDYPRATQALEQLERLFGTPRRERMPCLLLHGDSNIGKT</sequence>
<organism evidence="1 2">
    <name type="scientific">Caballeronia sordidicola</name>
    <name type="common">Burkholderia sordidicola</name>
    <dbReference type="NCBI Taxonomy" id="196367"/>
    <lineage>
        <taxon>Bacteria</taxon>
        <taxon>Pseudomonadati</taxon>
        <taxon>Pseudomonadota</taxon>
        <taxon>Betaproteobacteria</taxon>
        <taxon>Burkholderiales</taxon>
        <taxon>Burkholderiaceae</taxon>
        <taxon>Caballeronia</taxon>
    </lineage>
</organism>
<name>A0A226WWI8_CABSO</name>
<accession>A0A226WWI8</accession>
<dbReference type="EMBL" id="MTHB01000167">
    <property type="protein sequence ID" value="OXC75552.1"/>
    <property type="molecule type" value="Genomic_DNA"/>
</dbReference>
<dbReference type="Pfam" id="PF05621">
    <property type="entry name" value="TniB"/>
    <property type="match status" value="1"/>
</dbReference>
<protein>
    <submittedName>
        <fullName evidence="1">TniB NTP-binding protein</fullName>
    </submittedName>
</protein>